<dbReference type="VEuPathDB" id="MicrosporidiaDB:AAJ76_2800017942"/>
<accession>A0A0F9ZC21</accession>
<keyword evidence="2" id="KW-1185">Reference proteome</keyword>
<dbReference type="EMBL" id="JPQZ01000028">
    <property type="protein sequence ID" value="KKO75204.1"/>
    <property type="molecule type" value="Genomic_DNA"/>
</dbReference>
<name>A0A0F9ZC21_9MICR</name>
<proteinExistence type="predicted"/>
<dbReference type="Proteomes" id="UP000034350">
    <property type="component" value="Unassembled WGS sequence"/>
</dbReference>
<protein>
    <submittedName>
        <fullName evidence="1">Uncharacterized protein</fullName>
    </submittedName>
</protein>
<dbReference type="VEuPathDB" id="MicrosporidiaDB:NCER_100204"/>
<dbReference type="VEuPathDB" id="MicrosporidiaDB:G9O61_00g016700"/>
<evidence type="ECO:0000313" key="2">
    <source>
        <dbReference type="Proteomes" id="UP000034350"/>
    </source>
</evidence>
<evidence type="ECO:0000313" key="1">
    <source>
        <dbReference type="EMBL" id="KKO75204.1"/>
    </source>
</evidence>
<organism evidence="1 2">
    <name type="scientific">Vairimorpha ceranae</name>
    <dbReference type="NCBI Taxonomy" id="40302"/>
    <lineage>
        <taxon>Eukaryota</taxon>
        <taxon>Fungi</taxon>
        <taxon>Fungi incertae sedis</taxon>
        <taxon>Microsporidia</taxon>
        <taxon>Nosematidae</taxon>
        <taxon>Vairimorpha</taxon>
    </lineage>
</organism>
<sequence>MKLQDIYEIDSIDDFETKKSAFLSIKILDYQNVKHTNVFLDYIKMYTQYGDHSSLQEILEKCKYTEQELKEYNLHSIVRTRRVSWDTNLVEIKEIEGRKSKHRRIEKVYDYDLQKIQNCDKEKVTKILNDLQNKKILN</sequence>
<dbReference type="RefSeq" id="XP_024330946.1">
    <property type="nucleotide sequence ID" value="XM_024474923.1"/>
</dbReference>
<dbReference type="AlphaFoldDB" id="A0A0F9ZC21"/>
<reference evidence="1 2" key="1">
    <citation type="journal article" date="2015" name="Environ. Microbiol.">
        <title>Genome analyses suggest the presence of polyploidy and recent human-driven expansions in eight global populations of the honeybee pathogen Nosema ceranae.</title>
        <authorList>
            <person name="Pelin A."/>
            <person name="Selman M."/>
            <person name="Aris-Brosou S."/>
            <person name="Farinelli L."/>
            <person name="Corradi N."/>
        </authorList>
    </citation>
    <scope>NUCLEOTIDE SEQUENCE [LARGE SCALE GENOMIC DNA]</scope>
    <source>
        <strain evidence="1 2">PA08 1199</strain>
    </source>
</reference>
<gene>
    <name evidence="1" type="ORF">AAJ76_2800017942</name>
</gene>
<dbReference type="VEuPathDB" id="MicrosporidiaDB:G9O61_00g007410"/>
<comment type="caution">
    <text evidence="1">The sequence shown here is derived from an EMBL/GenBank/DDBJ whole genome shotgun (WGS) entry which is preliminary data.</text>
</comment>
<dbReference type="GeneID" id="36319852"/>